<name>A0A6A4J8D0_APOLU</name>
<dbReference type="OrthoDB" id="5976811at2759"/>
<dbReference type="EMBL" id="WIXP02000014">
    <property type="protein sequence ID" value="KAF6200061.1"/>
    <property type="molecule type" value="Genomic_DNA"/>
</dbReference>
<keyword evidence="2" id="KW-1185">Reference proteome</keyword>
<evidence type="ECO:0008006" key="3">
    <source>
        <dbReference type="Google" id="ProtNLM"/>
    </source>
</evidence>
<protein>
    <recommendedName>
        <fullName evidence="3">Neuroparsin</fullName>
    </recommendedName>
</protein>
<organism evidence="1 2">
    <name type="scientific">Apolygus lucorum</name>
    <name type="common">Small green plant bug</name>
    <name type="synonym">Lygocoris lucorum</name>
    <dbReference type="NCBI Taxonomy" id="248454"/>
    <lineage>
        <taxon>Eukaryota</taxon>
        <taxon>Metazoa</taxon>
        <taxon>Ecdysozoa</taxon>
        <taxon>Arthropoda</taxon>
        <taxon>Hexapoda</taxon>
        <taxon>Insecta</taxon>
        <taxon>Pterygota</taxon>
        <taxon>Neoptera</taxon>
        <taxon>Paraneoptera</taxon>
        <taxon>Hemiptera</taxon>
        <taxon>Heteroptera</taxon>
        <taxon>Panheteroptera</taxon>
        <taxon>Cimicomorpha</taxon>
        <taxon>Miridae</taxon>
        <taxon>Mirini</taxon>
        <taxon>Apolygus</taxon>
    </lineage>
</organism>
<dbReference type="InterPro" id="IPR010850">
    <property type="entry name" value="Neuroparsin"/>
</dbReference>
<comment type="caution">
    <text evidence="1">The sequence shown here is derived from an EMBL/GenBank/DDBJ whole genome shotgun (WGS) entry which is preliminary data.</text>
</comment>
<dbReference type="Proteomes" id="UP000466442">
    <property type="component" value="Unassembled WGS sequence"/>
</dbReference>
<proteinExistence type="predicted"/>
<evidence type="ECO:0000313" key="2">
    <source>
        <dbReference type="Proteomes" id="UP000466442"/>
    </source>
</evidence>
<evidence type="ECO:0000313" key="1">
    <source>
        <dbReference type="EMBL" id="KAF6200061.1"/>
    </source>
</evidence>
<reference evidence="1" key="1">
    <citation type="journal article" date="2021" name="Mol. Ecol. Resour.">
        <title>Apolygus lucorum genome provides insights into omnivorousness and mesophyll feeding.</title>
        <authorList>
            <person name="Liu Y."/>
            <person name="Liu H."/>
            <person name="Wang H."/>
            <person name="Huang T."/>
            <person name="Liu B."/>
            <person name="Yang B."/>
            <person name="Yin L."/>
            <person name="Li B."/>
            <person name="Zhang Y."/>
            <person name="Zhang S."/>
            <person name="Jiang F."/>
            <person name="Zhang X."/>
            <person name="Ren Y."/>
            <person name="Wang B."/>
            <person name="Wang S."/>
            <person name="Lu Y."/>
            <person name="Wu K."/>
            <person name="Fan W."/>
            <person name="Wang G."/>
        </authorList>
    </citation>
    <scope>NUCLEOTIDE SEQUENCE</scope>
    <source>
        <strain evidence="1">12Hb</strain>
    </source>
</reference>
<dbReference type="Pfam" id="PF07327">
    <property type="entry name" value="Neuroparsin"/>
    <property type="match status" value="1"/>
</dbReference>
<gene>
    <name evidence="1" type="ORF">GE061_006361</name>
</gene>
<sequence>MKSALAVILVAGIVVLTATVTSSNMYESATPLSPDCQELCKGPRCSPEPSVEECGDLNYTVMCGRRVCFKGPNEKCGTPYNKIGRGLCAGSLHCNRSTGKCSGCIYVNGPFLTVFEGKPL</sequence>
<accession>A0A6A4J8D0</accession>
<dbReference type="AlphaFoldDB" id="A0A6A4J8D0"/>